<comment type="similarity">
    <text evidence="1 5">Belongs to the CoaE family.</text>
</comment>
<evidence type="ECO:0000256" key="6">
    <source>
        <dbReference type="NCBIfam" id="TIGR00152"/>
    </source>
</evidence>
<dbReference type="CDD" id="cd02022">
    <property type="entry name" value="DPCK"/>
    <property type="match status" value="1"/>
</dbReference>
<proteinExistence type="inferred from homology"/>
<comment type="catalytic activity">
    <reaction evidence="5">
        <text>3'-dephospho-CoA + ATP = ADP + CoA + H(+)</text>
        <dbReference type="Rhea" id="RHEA:18245"/>
        <dbReference type="ChEBI" id="CHEBI:15378"/>
        <dbReference type="ChEBI" id="CHEBI:30616"/>
        <dbReference type="ChEBI" id="CHEBI:57287"/>
        <dbReference type="ChEBI" id="CHEBI:57328"/>
        <dbReference type="ChEBI" id="CHEBI:456216"/>
        <dbReference type="EC" id="2.7.1.24"/>
    </reaction>
</comment>
<keyword evidence="5" id="KW-0963">Cytoplasm</keyword>
<keyword evidence="4 5" id="KW-0173">Coenzyme A biosynthesis</keyword>
<comment type="subcellular location">
    <subcellularLocation>
        <location evidence="5">Cytoplasm</location>
    </subcellularLocation>
</comment>
<comment type="function">
    <text evidence="5">Catalyzes the phosphorylation of the 3'-hydroxyl group of dephosphocoenzyme A to form coenzyme A.</text>
</comment>
<dbReference type="Pfam" id="PF01121">
    <property type="entry name" value="CoaE"/>
    <property type="match status" value="1"/>
</dbReference>
<keyword evidence="5 7" id="KW-0418">Kinase</keyword>
<dbReference type="RefSeq" id="WP_149568938.1">
    <property type="nucleotide sequence ID" value="NZ_CP035807.1"/>
</dbReference>
<dbReference type="SUPFAM" id="SSF52540">
    <property type="entry name" value="P-loop containing nucleoside triphosphate hydrolases"/>
    <property type="match status" value="1"/>
</dbReference>
<evidence type="ECO:0000256" key="4">
    <source>
        <dbReference type="ARBA" id="ARBA00022993"/>
    </source>
</evidence>
<dbReference type="Gene3D" id="3.40.50.300">
    <property type="entry name" value="P-loop containing nucleotide triphosphate hydrolases"/>
    <property type="match status" value="1"/>
</dbReference>
<dbReference type="GO" id="GO:0005524">
    <property type="term" value="F:ATP binding"/>
    <property type="evidence" value="ECO:0007669"/>
    <property type="project" value="UniProtKB-UniRule"/>
</dbReference>
<gene>
    <name evidence="5 7" type="primary">coaE</name>
    <name evidence="7" type="ORF">EW093_13610</name>
</gene>
<keyword evidence="3 5" id="KW-0067">ATP-binding</keyword>
<evidence type="ECO:0000256" key="1">
    <source>
        <dbReference type="ARBA" id="ARBA00009018"/>
    </source>
</evidence>
<dbReference type="Proteomes" id="UP000323824">
    <property type="component" value="Chromosome"/>
</dbReference>
<dbReference type="NCBIfam" id="TIGR00152">
    <property type="entry name" value="dephospho-CoA kinase"/>
    <property type="match status" value="1"/>
</dbReference>
<dbReference type="AlphaFoldDB" id="A0A5C1QGG4"/>
<dbReference type="GO" id="GO:0004140">
    <property type="term" value="F:dephospho-CoA kinase activity"/>
    <property type="evidence" value="ECO:0007669"/>
    <property type="project" value="UniProtKB-UniRule"/>
</dbReference>
<dbReference type="EC" id="2.7.1.24" evidence="5 6"/>
<dbReference type="EMBL" id="CP035807">
    <property type="protein sequence ID" value="QEN05704.1"/>
    <property type="molecule type" value="Genomic_DNA"/>
</dbReference>
<dbReference type="KEGG" id="sper:EW093_13610"/>
<dbReference type="OrthoDB" id="359604at2"/>
<reference evidence="7 8" key="2">
    <citation type="submission" date="2019-09" db="EMBL/GenBank/DDBJ databases">
        <title>Complete Genome Sequence and Methylome Analysis of free living Spirochaetas.</title>
        <authorList>
            <person name="Leshcheva N."/>
            <person name="Mikheeva N."/>
        </authorList>
    </citation>
    <scope>NUCLEOTIDE SEQUENCE [LARGE SCALE GENOMIC DNA]</scope>
    <source>
        <strain evidence="7 8">P</strain>
    </source>
</reference>
<reference evidence="7 8" key="1">
    <citation type="submission" date="2019-02" db="EMBL/GenBank/DDBJ databases">
        <authorList>
            <person name="Fomenkov A."/>
            <person name="Dubinina G."/>
            <person name="Grabovich M."/>
            <person name="Vincze T."/>
            <person name="Roberts R.J."/>
        </authorList>
    </citation>
    <scope>NUCLEOTIDE SEQUENCE [LARGE SCALE GENOMIC DNA]</scope>
    <source>
        <strain evidence="7 8">P</strain>
    </source>
</reference>
<evidence type="ECO:0000256" key="3">
    <source>
        <dbReference type="ARBA" id="ARBA00022840"/>
    </source>
</evidence>
<protein>
    <recommendedName>
        <fullName evidence="5 6">Dephospho-CoA kinase</fullName>
        <ecNumber evidence="5 6">2.7.1.24</ecNumber>
    </recommendedName>
    <alternativeName>
        <fullName evidence="5">Dephosphocoenzyme A kinase</fullName>
    </alternativeName>
</protein>
<dbReference type="HAMAP" id="MF_00376">
    <property type="entry name" value="Dephospho_CoA_kinase"/>
    <property type="match status" value="1"/>
</dbReference>
<keyword evidence="8" id="KW-1185">Reference proteome</keyword>
<evidence type="ECO:0000256" key="5">
    <source>
        <dbReference type="HAMAP-Rule" id="MF_00376"/>
    </source>
</evidence>
<keyword evidence="5 7" id="KW-0808">Transferase</keyword>
<dbReference type="UniPathway" id="UPA00241">
    <property type="reaction ID" value="UER00356"/>
</dbReference>
<sequence>MVIALSGKCCSGKNYISSIFESRGFKIIDVDILAGEIFSKLDNQILKIFGNTVLVNGRVDKKRVGDLLFKDKEKREELEGIIHPLVYDRIIEIIGDKGDYIINIPLLKPSILVDYLDYIVWIKSPLLLRLYRAKHRDNYTFITLVRRIWAQKKLSVKYFITTVDIYYIYNSWFTKGLDKQVSSILNKL</sequence>
<comment type="pathway">
    <text evidence="5">Cofactor biosynthesis; coenzyme A biosynthesis; CoA from (R)-pantothenate: step 5/5.</text>
</comment>
<dbReference type="PROSITE" id="PS51219">
    <property type="entry name" value="DPCK"/>
    <property type="match status" value="1"/>
</dbReference>
<accession>A0A5C1QGG4</accession>
<dbReference type="GO" id="GO:0015937">
    <property type="term" value="P:coenzyme A biosynthetic process"/>
    <property type="evidence" value="ECO:0007669"/>
    <property type="project" value="UniProtKB-UniRule"/>
</dbReference>
<evidence type="ECO:0000313" key="7">
    <source>
        <dbReference type="EMBL" id="QEN05704.1"/>
    </source>
</evidence>
<feature type="binding site" evidence="5">
    <location>
        <begin position="10"/>
        <end position="15"/>
    </location>
    <ligand>
        <name>ATP</name>
        <dbReference type="ChEBI" id="CHEBI:30616"/>
    </ligand>
</feature>
<dbReference type="GO" id="GO:0005737">
    <property type="term" value="C:cytoplasm"/>
    <property type="evidence" value="ECO:0007669"/>
    <property type="project" value="UniProtKB-SubCell"/>
</dbReference>
<keyword evidence="2 5" id="KW-0547">Nucleotide-binding</keyword>
<dbReference type="InterPro" id="IPR027417">
    <property type="entry name" value="P-loop_NTPase"/>
</dbReference>
<evidence type="ECO:0000313" key="8">
    <source>
        <dbReference type="Proteomes" id="UP000323824"/>
    </source>
</evidence>
<evidence type="ECO:0000256" key="2">
    <source>
        <dbReference type="ARBA" id="ARBA00022741"/>
    </source>
</evidence>
<organism evidence="7 8">
    <name type="scientific">Thiospirochaeta perfilievii</name>
    <dbReference type="NCBI Taxonomy" id="252967"/>
    <lineage>
        <taxon>Bacteria</taxon>
        <taxon>Pseudomonadati</taxon>
        <taxon>Spirochaetota</taxon>
        <taxon>Spirochaetia</taxon>
        <taxon>Spirochaetales</taxon>
        <taxon>Spirochaetaceae</taxon>
        <taxon>Thiospirochaeta</taxon>
    </lineage>
</organism>
<name>A0A5C1QGG4_9SPIO</name>
<dbReference type="InterPro" id="IPR001977">
    <property type="entry name" value="Depp_CoAkinase"/>
</dbReference>